<dbReference type="RefSeq" id="WP_349544672.1">
    <property type="nucleotide sequence ID" value="NZ_JAOALG010000002.1"/>
</dbReference>
<evidence type="ECO:0000256" key="3">
    <source>
        <dbReference type="ARBA" id="ARBA00023015"/>
    </source>
</evidence>
<dbReference type="EMBL" id="JAOALG010000002">
    <property type="protein sequence ID" value="MEQ5842924.1"/>
    <property type="molecule type" value="Genomic_DNA"/>
</dbReference>
<dbReference type="Pfam" id="PF00392">
    <property type="entry name" value="GntR"/>
    <property type="match status" value="1"/>
</dbReference>
<evidence type="ECO:0000259" key="7">
    <source>
        <dbReference type="PROSITE" id="PS50949"/>
    </source>
</evidence>
<gene>
    <name evidence="8" type="ORF">N0A02_26055</name>
</gene>
<evidence type="ECO:0000313" key="8">
    <source>
        <dbReference type="EMBL" id="MEQ5842924.1"/>
    </source>
</evidence>
<protein>
    <submittedName>
        <fullName evidence="8">PLP-dependent aminotransferase family protein</fullName>
    </submittedName>
</protein>
<dbReference type="InterPro" id="IPR036388">
    <property type="entry name" value="WH-like_DNA-bd_sf"/>
</dbReference>
<keyword evidence="5" id="KW-0804">Transcription</keyword>
<dbReference type="InterPro" id="IPR015421">
    <property type="entry name" value="PyrdxlP-dep_Trfase_major"/>
</dbReference>
<evidence type="ECO:0000256" key="6">
    <source>
        <dbReference type="SAM" id="MobiDB-lite"/>
    </source>
</evidence>
<dbReference type="SUPFAM" id="SSF53383">
    <property type="entry name" value="PLP-dependent transferases"/>
    <property type="match status" value="1"/>
</dbReference>
<sequence length="475" mass="50417">MAEGNRKAGRKAPDGGADEADMAEGWRHGLAEGLTKYESMVEAIAHGIQTGELKPGARLPPQRVLARQFGVTVATVTKAIEHASRRGLIVTRTGSGTFVRNKSDADAPEHGDFVDLSLNTSPTIIAASVLQHSLRALATSGEPQKLFGHSPIQGALRNRRAGAAWFALRGLAISPDQVLITQGAHEGLLCTLLALASPGDSVLCERLNYVGLKRIAKLLQLRLIPVEVDHEGLDTTALTRFRRDKSVKAVICTPVTHNPTTANLSRARRAALLRFAREAAIPVIEDDVYGMLAGADAPPLASEWPEGVVIISSLSKSVSPGIRVGYIAAPAPLVSRIRDAMFTLGWTEPSTQAAIASQLIHSGDAFQSTLLHRTEASRRVEIAARALGPRMVTSASTISYHVWVSTGSMPPDTAASDLARMGVLVSTSTQFLVGDGPPDNALRISLGAVPSLYELTPALDAVARVLSTRKPQHSA</sequence>
<dbReference type="SUPFAM" id="SSF46785">
    <property type="entry name" value="Winged helix' DNA-binding domain"/>
    <property type="match status" value="1"/>
</dbReference>
<reference evidence="8 9" key="1">
    <citation type="journal article" date="2024" name="Chem. Sci.">
        <title>Discovery of a lagriamide polyketide by integrated genome mining, isotopic labeling, and untargeted metabolomics.</title>
        <authorList>
            <person name="Fergusson C.H."/>
            <person name="Saulog J."/>
            <person name="Paulo B.S."/>
            <person name="Wilson D.M."/>
            <person name="Liu D.Y."/>
            <person name="Morehouse N.J."/>
            <person name="Waterworth S."/>
            <person name="Barkei J."/>
            <person name="Gray C.A."/>
            <person name="Kwan J.C."/>
            <person name="Eustaquio A.S."/>
            <person name="Linington R.G."/>
        </authorList>
    </citation>
    <scope>NUCLEOTIDE SEQUENCE [LARGE SCALE GENOMIC DNA]</scope>
    <source>
        <strain evidence="8 9">RL17-338-BIF-B</strain>
    </source>
</reference>
<dbReference type="SMART" id="SM00345">
    <property type="entry name" value="HTH_GNTR"/>
    <property type="match status" value="1"/>
</dbReference>
<name>A0ABV1LUD9_9BURK</name>
<comment type="caution">
    <text evidence="8">The sequence shown here is derived from an EMBL/GenBank/DDBJ whole genome shotgun (WGS) entry which is preliminary data.</text>
</comment>
<keyword evidence="4" id="KW-0238">DNA-binding</keyword>
<proteinExistence type="inferred from homology"/>
<organism evidence="8 9">
    <name type="scientific">Paraburkholderia acidicola</name>
    <dbReference type="NCBI Taxonomy" id="1912599"/>
    <lineage>
        <taxon>Bacteria</taxon>
        <taxon>Pseudomonadati</taxon>
        <taxon>Pseudomonadota</taxon>
        <taxon>Betaproteobacteria</taxon>
        <taxon>Burkholderiales</taxon>
        <taxon>Burkholderiaceae</taxon>
        <taxon>Paraburkholderia</taxon>
    </lineage>
</organism>
<dbReference type="CDD" id="cd00609">
    <property type="entry name" value="AAT_like"/>
    <property type="match status" value="1"/>
</dbReference>
<evidence type="ECO:0000313" key="9">
    <source>
        <dbReference type="Proteomes" id="UP001469089"/>
    </source>
</evidence>
<keyword evidence="3" id="KW-0805">Transcription regulation</keyword>
<dbReference type="CDD" id="cd07377">
    <property type="entry name" value="WHTH_GntR"/>
    <property type="match status" value="1"/>
</dbReference>
<dbReference type="Pfam" id="PF00155">
    <property type="entry name" value="Aminotran_1_2"/>
    <property type="match status" value="1"/>
</dbReference>
<feature type="domain" description="HTH gntR-type" evidence="7">
    <location>
        <begin position="34"/>
        <end position="102"/>
    </location>
</feature>
<dbReference type="PANTHER" id="PTHR46577:SF1">
    <property type="entry name" value="HTH-TYPE TRANSCRIPTIONAL REGULATORY PROTEIN GABR"/>
    <property type="match status" value="1"/>
</dbReference>
<dbReference type="GO" id="GO:0008483">
    <property type="term" value="F:transaminase activity"/>
    <property type="evidence" value="ECO:0007669"/>
    <property type="project" value="UniProtKB-KW"/>
</dbReference>
<evidence type="ECO:0000256" key="4">
    <source>
        <dbReference type="ARBA" id="ARBA00023125"/>
    </source>
</evidence>
<dbReference type="InterPro" id="IPR051446">
    <property type="entry name" value="HTH_trans_reg/aminotransferase"/>
</dbReference>
<dbReference type="InterPro" id="IPR004839">
    <property type="entry name" value="Aminotransferase_I/II_large"/>
</dbReference>
<dbReference type="InterPro" id="IPR000524">
    <property type="entry name" value="Tscrpt_reg_HTH_GntR"/>
</dbReference>
<dbReference type="Proteomes" id="UP001469089">
    <property type="component" value="Unassembled WGS sequence"/>
</dbReference>
<dbReference type="PROSITE" id="PS50949">
    <property type="entry name" value="HTH_GNTR"/>
    <property type="match status" value="1"/>
</dbReference>
<dbReference type="Gene3D" id="1.10.10.10">
    <property type="entry name" value="Winged helix-like DNA-binding domain superfamily/Winged helix DNA-binding domain"/>
    <property type="match status" value="1"/>
</dbReference>
<keyword evidence="8" id="KW-0808">Transferase</keyword>
<feature type="region of interest" description="Disordered" evidence="6">
    <location>
        <begin position="1"/>
        <end position="21"/>
    </location>
</feature>
<keyword evidence="8" id="KW-0032">Aminotransferase</keyword>
<comment type="similarity">
    <text evidence="1">In the C-terminal section; belongs to the class-I pyridoxal-phosphate-dependent aminotransferase family.</text>
</comment>
<keyword evidence="9" id="KW-1185">Reference proteome</keyword>
<dbReference type="PANTHER" id="PTHR46577">
    <property type="entry name" value="HTH-TYPE TRANSCRIPTIONAL REGULATORY PROTEIN GABR"/>
    <property type="match status" value="1"/>
</dbReference>
<dbReference type="InterPro" id="IPR036390">
    <property type="entry name" value="WH_DNA-bd_sf"/>
</dbReference>
<dbReference type="Gene3D" id="3.40.640.10">
    <property type="entry name" value="Type I PLP-dependent aspartate aminotransferase-like (Major domain)"/>
    <property type="match status" value="1"/>
</dbReference>
<evidence type="ECO:0000256" key="5">
    <source>
        <dbReference type="ARBA" id="ARBA00023163"/>
    </source>
</evidence>
<keyword evidence="2" id="KW-0663">Pyridoxal phosphate</keyword>
<dbReference type="InterPro" id="IPR015424">
    <property type="entry name" value="PyrdxlP-dep_Trfase"/>
</dbReference>
<evidence type="ECO:0000256" key="1">
    <source>
        <dbReference type="ARBA" id="ARBA00005384"/>
    </source>
</evidence>
<accession>A0ABV1LUD9</accession>
<evidence type="ECO:0000256" key="2">
    <source>
        <dbReference type="ARBA" id="ARBA00022898"/>
    </source>
</evidence>